<dbReference type="InterPro" id="IPR050765">
    <property type="entry name" value="Riboflavin_Biosynth_HTPR"/>
</dbReference>
<dbReference type="OrthoDB" id="7342392at2"/>
<dbReference type="AlphaFoldDB" id="A0A2L0ELQ5"/>
<dbReference type="SUPFAM" id="SSF53597">
    <property type="entry name" value="Dihydrofolate reductase-like"/>
    <property type="match status" value="1"/>
</dbReference>
<proteinExistence type="predicted"/>
<dbReference type="GO" id="GO:0008703">
    <property type="term" value="F:5-amino-6-(5-phosphoribosylamino)uracil reductase activity"/>
    <property type="evidence" value="ECO:0007669"/>
    <property type="project" value="InterPro"/>
</dbReference>
<dbReference type="Pfam" id="PF01872">
    <property type="entry name" value="RibD_C"/>
    <property type="match status" value="1"/>
</dbReference>
<protein>
    <recommendedName>
        <fullName evidence="1">Bacterial bifunctional deaminase-reductase C-terminal domain-containing protein</fullName>
    </recommendedName>
</protein>
<dbReference type="EMBL" id="CP012673">
    <property type="protein sequence ID" value="AUX40192.1"/>
    <property type="molecule type" value="Genomic_DNA"/>
</dbReference>
<sequence>MGTVSVFNFVTLNGYFEGPGGDISWNSHGAEEGEFAAEGLKSGSTLLLGRVTYEHMASFWTSPAAAQNAPVVAEGMNRAEKVVFSRTLEKAEWSNTRLVKDNIEEEVRKMKQVPGKDMTILGSGSIVTQLAQQGLIDDYQFMVNPVALGAGTPIFKGLKDRLTLKLTSTRTFRSGVVLLSYQTVEKG</sequence>
<organism evidence="2 3">
    <name type="scientific">Sorangium cellulosum</name>
    <name type="common">Polyangium cellulosum</name>
    <dbReference type="NCBI Taxonomy" id="56"/>
    <lineage>
        <taxon>Bacteria</taxon>
        <taxon>Pseudomonadati</taxon>
        <taxon>Myxococcota</taxon>
        <taxon>Polyangia</taxon>
        <taxon>Polyangiales</taxon>
        <taxon>Polyangiaceae</taxon>
        <taxon>Sorangium</taxon>
    </lineage>
</organism>
<dbReference type="InterPro" id="IPR002734">
    <property type="entry name" value="RibDG_C"/>
</dbReference>
<accession>A0A2L0ELQ5</accession>
<evidence type="ECO:0000259" key="1">
    <source>
        <dbReference type="Pfam" id="PF01872"/>
    </source>
</evidence>
<evidence type="ECO:0000313" key="3">
    <source>
        <dbReference type="Proteomes" id="UP000238348"/>
    </source>
</evidence>
<dbReference type="InterPro" id="IPR024072">
    <property type="entry name" value="DHFR-like_dom_sf"/>
</dbReference>
<dbReference type="Proteomes" id="UP000238348">
    <property type="component" value="Chromosome"/>
</dbReference>
<dbReference type="RefSeq" id="WP_104987075.1">
    <property type="nucleotide sequence ID" value="NZ_CP012673.1"/>
</dbReference>
<reference evidence="2 3" key="1">
    <citation type="submission" date="2015-09" db="EMBL/GenBank/DDBJ databases">
        <title>Sorangium comparison.</title>
        <authorList>
            <person name="Zaburannyi N."/>
            <person name="Bunk B."/>
            <person name="Overmann J."/>
            <person name="Mueller R."/>
        </authorList>
    </citation>
    <scope>NUCLEOTIDE SEQUENCE [LARGE SCALE GENOMIC DNA]</scope>
    <source>
        <strain evidence="2 3">So ce26</strain>
    </source>
</reference>
<evidence type="ECO:0000313" key="2">
    <source>
        <dbReference type="EMBL" id="AUX40192.1"/>
    </source>
</evidence>
<dbReference type="GO" id="GO:0009231">
    <property type="term" value="P:riboflavin biosynthetic process"/>
    <property type="evidence" value="ECO:0007669"/>
    <property type="project" value="InterPro"/>
</dbReference>
<dbReference type="PANTHER" id="PTHR38011">
    <property type="entry name" value="DIHYDROFOLATE REDUCTASE FAMILY PROTEIN (AFU_ORTHOLOGUE AFUA_8G06820)"/>
    <property type="match status" value="1"/>
</dbReference>
<dbReference type="PANTHER" id="PTHR38011:SF11">
    <property type="entry name" value="2,5-DIAMINO-6-RIBOSYLAMINO-4(3H)-PYRIMIDINONE 5'-PHOSPHATE REDUCTASE"/>
    <property type="match status" value="1"/>
</dbReference>
<dbReference type="Gene3D" id="3.40.430.10">
    <property type="entry name" value="Dihydrofolate Reductase, subunit A"/>
    <property type="match status" value="1"/>
</dbReference>
<gene>
    <name evidence="2" type="ORF">SOCE26_015910</name>
</gene>
<feature type="domain" description="Bacterial bifunctional deaminase-reductase C-terminal" evidence="1">
    <location>
        <begin position="4"/>
        <end position="178"/>
    </location>
</feature>
<name>A0A2L0ELQ5_SORCE</name>